<sequence length="22" mass="2876">MCRDEFVDDIPPFYPYFIFWQF</sequence>
<dbReference type="AlphaFoldDB" id="A0A2P2NUV2"/>
<reference evidence="1" key="1">
    <citation type="submission" date="2018-02" db="EMBL/GenBank/DDBJ databases">
        <title>Rhizophora mucronata_Transcriptome.</title>
        <authorList>
            <person name="Meera S.P."/>
            <person name="Sreeshan A."/>
            <person name="Augustine A."/>
        </authorList>
    </citation>
    <scope>NUCLEOTIDE SEQUENCE</scope>
    <source>
        <tissue evidence="1">Leaf</tissue>
    </source>
</reference>
<organism evidence="1">
    <name type="scientific">Rhizophora mucronata</name>
    <name type="common">Asiatic mangrove</name>
    <dbReference type="NCBI Taxonomy" id="61149"/>
    <lineage>
        <taxon>Eukaryota</taxon>
        <taxon>Viridiplantae</taxon>
        <taxon>Streptophyta</taxon>
        <taxon>Embryophyta</taxon>
        <taxon>Tracheophyta</taxon>
        <taxon>Spermatophyta</taxon>
        <taxon>Magnoliopsida</taxon>
        <taxon>eudicotyledons</taxon>
        <taxon>Gunneridae</taxon>
        <taxon>Pentapetalae</taxon>
        <taxon>rosids</taxon>
        <taxon>fabids</taxon>
        <taxon>Malpighiales</taxon>
        <taxon>Rhizophoraceae</taxon>
        <taxon>Rhizophora</taxon>
    </lineage>
</organism>
<name>A0A2P2NUV2_RHIMU</name>
<proteinExistence type="predicted"/>
<protein>
    <submittedName>
        <fullName evidence="1">Uncharacterized protein</fullName>
    </submittedName>
</protein>
<dbReference type="EMBL" id="GGEC01065798">
    <property type="protein sequence ID" value="MBX46282.1"/>
    <property type="molecule type" value="Transcribed_RNA"/>
</dbReference>
<accession>A0A2P2NUV2</accession>
<evidence type="ECO:0000313" key="1">
    <source>
        <dbReference type="EMBL" id="MBX46282.1"/>
    </source>
</evidence>